<protein>
    <submittedName>
        <fullName evidence="3">MCE family protein</fullName>
    </submittedName>
</protein>
<proteinExistence type="predicted"/>
<dbReference type="InterPro" id="IPR052336">
    <property type="entry name" value="MlaD_Phospholipid_Transporter"/>
</dbReference>
<dbReference type="EMBL" id="JACCKD010000005">
    <property type="protein sequence ID" value="MBA0126770.1"/>
    <property type="molecule type" value="Genomic_DNA"/>
</dbReference>
<evidence type="ECO:0000313" key="3">
    <source>
        <dbReference type="EMBL" id="MBA0126770.1"/>
    </source>
</evidence>
<evidence type="ECO:0000256" key="1">
    <source>
        <dbReference type="SAM" id="MobiDB-lite"/>
    </source>
</evidence>
<keyword evidence="4" id="KW-1185">Reference proteome</keyword>
<dbReference type="PANTHER" id="PTHR33371:SF4">
    <property type="entry name" value="INTERMEMBRANE PHOSPHOLIPID TRANSPORT SYSTEM BINDING PROTEIN MLAD"/>
    <property type="match status" value="1"/>
</dbReference>
<name>A0A838ABZ7_9PSEU</name>
<comment type="caution">
    <text evidence="3">The sequence shown here is derived from an EMBL/GenBank/DDBJ whole genome shotgun (WGS) entry which is preliminary data.</text>
</comment>
<evidence type="ECO:0000259" key="2">
    <source>
        <dbReference type="Pfam" id="PF02470"/>
    </source>
</evidence>
<gene>
    <name evidence="3" type="ORF">H0B56_14565</name>
</gene>
<dbReference type="PANTHER" id="PTHR33371">
    <property type="entry name" value="INTERMEMBRANE PHOSPHOLIPID TRANSPORT SYSTEM BINDING PROTEIN MLAD-RELATED"/>
    <property type="match status" value="1"/>
</dbReference>
<dbReference type="AlphaFoldDB" id="A0A838ABZ7"/>
<dbReference type="Gene3D" id="1.10.287.950">
    <property type="entry name" value="Methyl-accepting chemotaxis protein"/>
    <property type="match status" value="1"/>
</dbReference>
<dbReference type="SUPFAM" id="SSF58104">
    <property type="entry name" value="Methyl-accepting chemotaxis protein (MCP) signaling domain"/>
    <property type="match status" value="1"/>
</dbReference>
<dbReference type="InterPro" id="IPR003399">
    <property type="entry name" value="Mce/MlaD"/>
</dbReference>
<evidence type="ECO:0000313" key="4">
    <source>
        <dbReference type="Proteomes" id="UP000582974"/>
    </source>
</evidence>
<accession>A0A838ABZ7</accession>
<feature type="region of interest" description="Disordered" evidence="1">
    <location>
        <begin position="382"/>
        <end position="424"/>
    </location>
</feature>
<dbReference type="Proteomes" id="UP000582974">
    <property type="component" value="Unassembled WGS sequence"/>
</dbReference>
<reference evidence="3 4" key="1">
    <citation type="submission" date="2020-07" db="EMBL/GenBank/DDBJ databases">
        <title>Genome of Haloechinothrix sp.</title>
        <authorList>
            <person name="Tang S.-K."/>
            <person name="Yang L."/>
            <person name="Zhu W.-Y."/>
        </authorList>
    </citation>
    <scope>NUCLEOTIDE SEQUENCE [LARGE SCALE GENOMIC DNA]</scope>
    <source>
        <strain evidence="3 4">YIM 98757</strain>
    </source>
</reference>
<dbReference type="Pfam" id="PF02470">
    <property type="entry name" value="MlaD"/>
    <property type="match status" value="1"/>
</dbReference>
<feature type="compositionally biased region" description="Basic and acidic residues" evidence="1">
    <location>
        <begin position="415"/>
        <end position="424"/>
    </location>
</feature>
<sequence length="424" mass="44860">MCSVAGFVAIFVFGFAFLWTQAGGVVPGVNDADDYQVAFQTDDVKNVRADSDVTVAGVVVGRVAEQTLEDDGARMVLSLDREVAPLHEGAAVRVGMKSVTGQSQVAIEDGDGPELPDGATLPKSAVRPAVEIDEVLKALDSETREALSETVRSLGEATKGSDKDIQKLMSGLGDLGREGHTALDAIAAQSDDLKTLTKEASTLLDALDTGRGQIANVVRDANRLAESTAGQDEAIKRTMRSMPELLDAARTATGELGELSKPLDPVAADLRAAAPDLDQALHQLPAVSADLRGLLPDLDGVLDKAPATLNRVPTFGTDVRSLVPEAELLLRDVNPMLAYLEPYGRDVGAMLTNFGDSMNKVVENGVVRPLRLAPIFNTGSLRGGTEPLTELDPNHWNNPYPAPGQAADPAPFEGDYPKVERAPK</sequence>
<feature type="domain" description="Mce/MlaD" evidence="2">
    <location>
        <begin position="35"/>
        <end position="110"/>
    </location>
</feature>
<organism evidence="3 4">
    <name type="scientific">Haloechinothrix aidingensis</name>
    <dbReference type="NCBI Taxonomy" id="2752311"/>
    <lineage>
        <taxon>Bacteria</taxon>
        <taxon>Bacillati</taxon>
        <taxon>Actinomycetota</taxon>
        <taxon>Actinomycetes</taxon>
        <taxon>Pseudonocardiales</taxon>
        <taxon>Pseudonocardiaceae</taxon>
        <taxon>Haloechinothrix</taxon>
    </lineage>
</organism>